<feature type="domain" description="GED" evidence="3">
    <location>
        <begin position="661"/>
        <end position="767"/>
    </location>
</feature>
<reference evidence="5 6" key="1">
    <citation type="journal article" date="2011" name="PLoS Pathog.">
        <title>Endophytic Life Strategies Decoded by Genome and Transcriptome Analyses of the Mutualistic Root Symbiont Piriformospora indica.</title>
        <authorList>
            <person name="Zuccaro A."/>
            <person name="Lahrmann U."/>
            <person name="Guldener U."/>
            <person name="Langen G."/>
            <person name="Pfiffi S."/>
            <person name="Biedenkopf D."/>
            <person name="Wong P."/>
            <person name="Samans B."/>
            <person name="Grimm C."/>
            <person name="Basiewicz M."/>
            <person name="Murat C."/>
            <person name="Martin F."/>
            <person name="Kogel K.H."/>
        </authorList>
    </citation>
    <scope>NUCLEOTIDE SEQUENCE [LARGE SCALE GENOMIC DNA]</scope>
    <source>
        <strain evidence="5 6">DSM 11827</strain>
    </source>
</reference>
<dbReference type="InterPro" id="IPR000375">
    <property type="entry name" value="Dynamin_stalk"/>
</dbReference>
<evidence type="ECO:0000256" key="2">
    <source>
        <dbReference type="ARBA" id="ARBA00023134"/>
    </source>
</evidence>
<evidence type="ECO:0000313" key="6">
    <source>
        <dbReference type="Proteomes" id="UP000007148"/>
    </source>
</evidence>
<feature type="domain" description="Dynamin-type G" evidence="4">
    <location>
        <begin position="56"/>
        <end position="351"/>
    </location>
</feature>
<protein>
    <submittedName>
        <fullName evidence="5">Uncharacterized protein</fullName>
    </submittedName>
</protein>
<dbReference type="GO" id="GO:0008017">
    <property type="term" value="F:microtubule binding"/>
    <property type="evidence" value="ECO:0007669"/>
    <property type="project" value="TreeGrafter"/>
</dbReference>
<dbReference type="InParanoid" id="G4TQ71"/>
<dbReference type="PROSITE" id="PS51718">
    <property type="entry name" value="G_DYNAMIN_2"/>
    <property type="match status" value="1"/>
</dbReference>
<dbReference type="GO" id="GO:0003924">
    <property type="term" value="F:GTPase activity"/>
    <property type="evidence" value="ECO:0007669"/>
    <property type="project" value="InterPro"/>
</dbReference>
<dbReference type="OrthoDB" id="3226034at2759"/>
<dbReference type="GO" id="GO:0016020">
    <property type="term" value="C:membrane"/>
    <property type="evidence" value="ECO:0007669"/>
    <property type="project" value="TreeGrafter"/>
</dbReference>
<dbReference type="SUPFAM" id="SSF52540">
    <property type="entry name" value="P-loop containing nucleoside triphosphate hydrolases"/>
    <property type="match status" value="1"/>
</dbReference>
<keyword evidence="2" id="KW-0342">GTP-binding</keyword>
<evidence type="ECO:0000313" key="5">
    <source>
        <dbReference type="EMBL" id="CCA73464.1"/>
    </source>
</evidence>
<dbReference type="Gene3D" id="3.40.50.300">
    <property type="entry name" value="P-loop containing nucleotide triphosphate hydrolases"/>
    <property type="match status" value="1"/>
</dbReference>
<dbReference type="STRING" id="1109443.G4TQ71"/>
<dbReference type="GO" id="GO:0005737">
    <property type="term" value="C:cytoplasm"/>
    <property type="evidence" value="ECO:0007669"/>
    <property type="project" value="TreeGrafter"/>
</dbReference>
<dbReference type="Pfam" id="PF01031">
    <property type="entry name" value="Dynamin_M"/>
    <property type="match status" value="1"/>
</dbReference>
<accession>G4TQ71</accession>
<keyword evidence="6" id="KW-1185">Reference proteome</keyword>
<comment type="caution">
    <text evidence="5">The sequence shown here is derived from an EMBL/GenBank/DDBJ whole genome shotgun (WGS) entry which is preliminary data.</text>
</comment>
<dbReference type="PANTHER" id="PTHR11566:SF21">
    <property type="entry name" value="DYNAMIN RELATED PROTEIN 1, ISOFORM A"/>
    <property type="match status" value="1"/>
</dbReference>
<dbReference type="GO" id="GO:0005525">
    <property type="term" value="F:GTP binding"/>
    <property type="evidence" value="ECO:0007669"/>
    <property type="project" value="InterPro"/>
</dbReference>
<evidence type="ECO:0000259" key="3">
    <source>
        <dbReference type="PROSITE" id="PS51388"/>
    </source>
</evidence>
<sequence>MSSHGSIPDFAFAETSSVLSLESPSPPHRPIMDAYSKRVGVKRSLDRATAEGVAGDIQAPQIVVIGSQSAGKSSLFEGISRIPLPKNHGTCTRCPIICHMQNKNRPWSCRIGILREGKGKSDSNSLHQYIQFGEIIYSHDQVRDRISRAQAAILQPSQDLQQFLDPSFMQERIDGFSFDSIVVDIDGPDVIDLSFVDLPGIIASGPHVDDVQKMAEKFISKPCNIILLVLNCADDKENQGAVDIAHKYDQDGTRTITVLTKPDKHDIGDEARTWQDFLRESPNRFCVKQPGPKDQRNMSWEEARKQEMDWFHNNWWADVANDPDTCRQVGTENLTNYLNSELLNRLVARLPAIQEDLRKKLRILRGDLDNLPPPIEDPIKQTNQLIWKFGDAIKAAISHDNFKIPVLVGECRRELEKYTNVLVYHLFPRFCPVQSQSASTFRFDDMDDFPTALPKPPKVSAESAKPRVVYLDEIIQKCEVGRTLEMPGNSPYGVRKEFMEIAVNAWQTEVEKVLDDVFDRISRIFDAVLTDKFGNIGGLNIMLATVQTHLENRRNAVRQVLLASLKMEKRCSMIYGCSEYFHLKDIYYQHYLSLRSGGNGKKARTKKSLRAGDAIHMAANVIPNPGIQAAAHIVGGAINALDGSDEEDAVEDDISPEEKHAIDVMAETRAFYHMAVRRYAEGTCQIIFHDLLLDIQGESELQESLRTAIGVSNAFASPGEDGEVLKRCQAFMEPSPEVIERRKTLHRRRETLQSVLSELMGFNVARSAD</sequence>
<dbReference type="PRINTS" id="PR00195">
    <property type="entry name" value="DYNAMIN"/>
</dbReference>
<name>G4TQ71_SERID</name>
<dbReference type="HOGENOM" id="CLU_008964_4_1_1"/>
<dbReference type="InterPro" id="IPR045063">
    <property type="entry name" value="Dynamin_N"/>
</dbReference>
<dbReference type="InterPro" id="IPR027417">
    <property type="entry name" value="P-loop_NTPase"/>
</dbReference>
<proteinExistence type="predicted"/>
<gene>
    <name evidence="5" type="ORF">PIIN_07418</name>
</gene>
<dbReference type="SMART" id="SM00053">
    <property type="entry name" value="DYNc"/>
    <property type="match status" value="1"/>
</dbReference>
<dbReference type="PROSITE" id="PS51388">
    <property type="entry name" value="GED"/>
    <property type="match status" value="1"/>
</dbReference>
<dbReference type="AlphaFoldDB" id="G4TQ71"/>
<dbReference type="InterPro" id="IPR030381">
    <property type="entry name" value="G_DYNAMIN_dom"/>
</dbReference>
<dbReference type="GO" id="GO:0005874">
    <property type="term" value="C:microtubule"/>
    <property type="evidence" value="ECO:0007669"/>
    <property type="project" value="TreeGrafter"/>
</dbReference>
<dbReference type="InterPro" id="IPR020850">
    <property type="entry name" value="GED_dom"/>
</dbReference>
<dbReference type="Pfam" id="PF00350">
    <property type="entry name" value="Dynamin_N"/>
    <property type="match status" value="1"/>
</dbReference>
<organism evidence="5 6">
    <name type="scientific">Serendipita indica (strain DSM 11827)</name>
    <name type="common">Root endophyte fungus</name>
    <name type="synonym">Piriformospora indica</name>
    <dbReference type="NCBI Taxonomy" id="1109443"/>
    <lineage>
        <taxon>Eukaryota</taxon>
        <taxon>Fungi</taxon>
        <taxon>Dikarya</taxon>
        <taxon>Basidiomycota</taxon>
        <taxon>Agaricomycotina</taxon>
        <taxon>Agaricomycetes</taxon>
        <taxon>Sebacinales</taxon>
        <taxon>Serendipitaceae</taxon>
        <taxon>Serendipita</taxon>
    </lineage>
</organism>
<dbReference type="PANTHER" id="PTHR11566">
    <property type="entry name" value="DYNAMIN"/>
    <property type="match status" value="1"/>
</dbReference>
<dbReference type="OMA" id="ALVEECH"/>
<dbReference type="eggNOG" id="KOG0446">
    <property type="taxonomic scope" value="Eukaryota"/>
</dbReference>
<dbReference type="InterPro" id="IPR001401">
    <property type="entry name" value="Dynamin_GTPase"/>
</dbReference>
<evidence type="ECO:0000259" key="4">
    <source>
        <dbReference type="PROSITE" id="PS51718"/>
    </source>
</evidence>
<keyword evidence="1" id="KW-0547">Nucleotide-binding</keyword>
<dbReference type="EMBL" id="CAFZ01000227">
    <property type="protein sequence ID" value="CCA73464.1"/>
    <property type="molecule type" value="Genomic_DNA"/>
</dbReference>
<dbReference type="InterPro" id="IPR022812">
    <property type="entry name" value="Dynamin"/>
</dbReference>
<evidence type="ECO:0000256" key="1">
    <source>
        <dbReference type="ARBA" id="ARBA00022741"/>
    </source>
</evidence>
<dbReference type="Gene3D" id="1.20.120.1240">
    <property type="entry name" value="Dynamin, middle domain"/>
    <property type="match status" value="1"/>
</dbReference>
<dbReference type="Proteomes" id="UP000007148">
    <property type="component" value="Unassembled WGS sequence"/>
</dbReference>
<dbReference type="CDD" id="cd08771">
    <property type="entry name" value="DLP_1"/>
    <property type="match status" value="1"/>
</dbReference>